<protein>
    <submittedName>
        <fullName evidence="1">Uncharacterized protein</fullName>
    </submittedName>
</protein>
<dbReference type="InterPro" id="IPR021957">
    <property type="entry name" value="DUF3574"/>
</dbReference>
<accession>A0A0F9DNI7</accession>
<dbReference type="EMBL" id="LAZR01030867">
    <property type="protein sequence ID" value="KKL55361.1"/>
    <property type="molecule type" value="Genomic_DNA"/>
</dbReference>
<proteinExistence type="predicted"/>
<organism evidence="1">
    <name type="scientific">marine sediment metagenome</name>
    <dbReference type="NCBI Taxonomy" id="412755"/>
    <lineage>
        <taxon>unclassified sequences</taxon>
        <taxon>metagenomes</taxon>
        <taxon>ecological metagenomes</taxon>
    </lineage>
</organism>
<gene>
    <name evidence="1" type="ORF">LCGC14_2256220</name>
</gene>
<feature type="non-terminal residue" evidence="1">
    <location>
        <position position="82"/>
    </location>
</feature>
<sequence>MKTQNVFRMYFGRNIGEKGNRVCHLDMRDFIQAHIVPVFPGFTIYDGIGYWEGEQEDCFIVEIIASFADDPNSYEGINKICN</sequence>
<name>A0A0F9DNI7_9ZZZZ</name>
<evidence type="ECO:0000313" key="1">
    <source>
        <dbReference type="EMBL" id="KKL55361.1"/>
    </source>
</evidence>
<comment type="caution">
    <text evidence="1">The sequence shown here is derived from an EMBL/GenBank/DDBJ whole genome shotgun (WGS) entry which is preliminary data.</text>
</comment>
<dbReference type="Pfam" id="PF12098">
    <property type="entry name" value="DUF3574"/>
    <property type="match status" value="1"/>
</dbReference>
<dbReference type="AlphaFoldDB" id="A0A0F9DNI7"/>
<reference evidence="1" key="1">
    <citation type="journal article" date="2015" name="Nature">
        <title>Complex archaea that bridge the gap between prokaryotes and eukaryotes.</title>
        <authorList>
            <person name="Spang A."/>
            <person name="Saw J.H."/>
            <person name="Jorgensen S.L."/>
            <person name="Zaremba-Niedzwiedzka K."/>
            <person name="Martijn J."/>
            <person name="Lind A.E."/>
            <person name="van Eijk R."/>
            <person name="Schleper C."/>
            <person name="Guy L."/>
            <person name="Ettema T.J."/>
        </authorList>
    </citation>
    <scope>NUCLEOTIDE SEQUENCE</scope>
</reference>